<dbReference type="GO" id="GO:0032259">
    <property type="term" value="P:methylation"/>
    <property type="evidence" value="ECO:0007669"/>
    <property type="project" value="UniProtKB-KW"/>
</dbReference>
<dbReference type="Proteomes" id="UP000031186">
    <property type="component" value="Unassembled WGS sequence"/>
</dbReference>
<keyword evidence="2" id="KW-0489">Methyltransferase</keyword>
<organism evidence="2 3">
    <name type="scientific">Metarhizium anisopliae (strain ARSEF 549)</name>
    <dbReference type="NCBI Taxonomy" id="3151832"/>
    <lineage>
        <taxon>Eukaryota</taxon>
        <taxon>Fungi</taxon>
        <taxon>Dikarya</taxon>
        <taxon>Ascomycota</taxon>
        <taxon>Pezizomycotina</taxon>
        <taxon>Sordariomycetes</taxon>
        <taxon>Hypocreomycetidae</taxon>
        <taxon>Hypocreales</taxon>
        <taxon>Clavicipitaceae</taxon>
        <taxon>Metarhizium</taxon>
    </lineage>
</organism>
<dbReference type="GO" id="GO:0008168">
    <property type="term" value="F:methyltransferase activity"/>
    <property type="evidence" value="ECO:0007669"/>
    <property type="project" value="UniProtKB-KW"/>
</dbReference>
<dbReference type="HOGENOM" id="CLU_010595_7_1_1"/>
<dbReference type="PANTHER" id="PTHR43591:SF10">
    <property type="entry name" value="ABC TRANSMEMBRANE TYPE-1 DOMAIN-CONTAINING PROTEIN-RELATED"/>
    <property type="match status" value="1"/>
</dbReference>
<dbReference type="EMBL" id="AZNF01000006">
    <property type="protein sequence ID" value="KID65602.1"/>
    <property type="molecule type" value="Genomic_DNA"/>
</dbReference>
<evidence type="ECO:0000313" key="3">
    <source>
        <dbReference type="Proteomes" id="UP000031186"/>
    </source>
</evidence>
<name>A0A0B4FCU8_METAF</name>
<dbReference type="SUPFAM" id="SSF53335">
    <property type="entry name" value="S-adenosyl-L-methionine-dependent methyltransferases"/>
    <property type="match status" value="1"/>
</dbReference>
<evidence type="ECO:0000256" key="1">
    <source>
        <dbReference type="ARBA" id="ARBA00038158"/>
    </source>
</evidence>
<sequence length="335" mass="37991">MSRPHSLDDITSDYDESFGVSEFTSIHTAHLIHSYEHGRRYQGLVQNRYGMPNDEAEQMREGIKHKLYTDYILDGKQFLAPVPDNPQKIVDLGTGAGYWALDGMYTPSRSLPPLAEKFPSARVIGTDLSPIQPQWAPPNTEFRVEDLDDEHRPWSSIYAGADAIHTRALLPTLRNPKLVLRRAFENLKPGGWVECHEIISCVFSEDGAVNRGHPLHKMYDLINGSFSQVYGWNLQIAAQIPDVLREIGFVGVAQRQNKIPLGRWHHDAKMREMGIFNQIIHSEWLPSMLLKHEAMGISADEAESVGQEILDAFNDPNLRSYNVWLDCWAQKPLPG</sequence>
<dbReference type="PANTHER" id="PTHR43591">
    <property type="entry name" value="METHYLTRANSFERASE"/>
    <property type="match status" value="1"/>
</dbReference>
<evidence type="ECO:0000313" key="2">
    <source>
        <dbReference type="EMBL" id="KID65602.1"/>
    </source>
</evidence>
<protein>
    <submittedName>
        <fullName evidence="2">UMTA methyltransferase family protein</fullName>
    </submittedName>
</protein>
<reference evidence="2 3" key="1">
    <citation type="journal article" date="2014" name="Proc. Natl. Acad. Sci. U.S.A.">
        <title>Trajectory and genomic determinants of fungal-pathogen speciation and host adaptation.</title>
        <authorList>
            <person name="Hu X."/>
            <person name="Xiao G."/>
            <person name="Zheng P."/>
            <person name="Shang Y."/>
            <person name="Su Y."/>
            <person name="Zhang X."/>
            <person name="Liu X."/>
            <person name="Zhan S."/>
            <person name="St Leger R.J."/>
            <person name="Wang C."/>
        </authorList>
    </citation>
    <scope>NUCLEOTIDE SEQUENCE [LARGE SCALE GENOMIC DNA]</scope>
    <source>
        <strain evidence="2 3">ARSEF 549</strain>
    </source>
</reference>
<proteinExistence type="inferred from homology"/>
<feature type="non-terminal residue" evidence="2">
    <location>
        <position position="1"/>
    </location>
</feature>
<dbReference type="CDD" id="cd02440">
    <property type="entry name" value="AdoMet_MTases"/>
    <property type="match status" value="1"/>
</dbReference>
<dbReference type="AlphaFoldDB" id="A0A0B4FCU8"/>
<dbReference type="OrthoDB" id="2013972at2759"/>
<dbReference type="Gene3D" id="3.40.50.150">
    <property type="entry name" value="Vaccinia Virus protein VP39"/>
    <property type="match status" value="1"/>
</dbReference>
<gene>
    <name evidence="2" type="ORF">MAN_05261</name>
</gene>
<dbReference type="Pfam" id="PF13489">
    <property type="entry name" value="Methyltransf_23"/>
    <property type="match status" value="1"/>
</dbReference>
<dbReference type="InterPro" id="IPR029063">
    <property type="entry name" value="SAM-dependent_MTases_sf"/>
</dbReference>
<accession>A0A0B4FCU8</accession>
<keyword evidence="2" id="KW-0808">Transferase</keyword>
<dbReference type="VEuPathDB" id="FungiDB:MAN_05261"/>
<comment type="caution">
    <text evidence="2">The sequence shown here is derived from an EMBL/GenBank/DDBJ whole genome shotgun (WGS) entry which is preliminary data.</text>
</comment>
<comment type="similarity">
    <text evidence="1">Belongs to the methyltransferase superfamily. LaeA methyltransferase family.</text>
</comment>
<keyword evidence="3" id="KW-1185">Reference proteome</keyword>